<organism evidence="2 3">
    <name type="scientific">Candidatus Aquirickettsiella gammari</name>
    <dbReference type="NCBI Taxonomy" id="2016198"/>
    <lineage>
        <taxon>Bacteria</taxon>
        <taxon>Pseudomonadati</taxon>
        <taxon>Pseudomonadota</taxon>
        <taxon>Gammaproteobacteria</taxon>
        <taxon>Legionellales</taxon>
        <taxon>Coxiellaceae</taxon>
        <taxon>Candidatus Aquirickettsiella</taxon>
    </lineage>
</organism>
<dbReference type="EMBL" id="NMOS02000010">
    <property type="protein sequence ID" value="RDH40330.1"/>
    <property type="molecule type" value="Genomic_DNA"/>
</dbReference>
<evidence type="ECO:0000313" key="3">
    <source>
        <dbReference type="Proteomes" id="UP000226429"/>
    </source>
</evidence>
<keyword evidence="3" id="KW-1185">Reference proteome</keyword>
<dbReference type="Proteomes" id="UP000226429">
    <property type="component" value="Unassembled WGS sequence"/>
</dbReference>
<protein>
    <submittedName>
        <fullName evidence="2">Uncharacterized protein</fullName>
    </submittedName>
</protein>
<proteinExistence type="predicted"/>
<evidence type="ECO:0000313" key="2">
    <source>
        <dbReference type="EMBL" id="RDH40330.1"/>
    </source>
</evidence>
<evidence type="ECO:0000256" key="1">
    <source>
        <dbReference type="SAM" id="MobiDB-lite"/>
    </source>
</evidence>
<gene>
    <name evidence="2" type="ORF">CFE62_004290</name>
</gene>
<name>A0A370CIF3_9COXI</name>
<accession>A0A370CIF3</accession>
<sequence length="310" mass="35132">MNLRYRPISWFGHTIKFKIALYSQPEKISLVLKRLPLSNAINNTRLKTNSSTSTIPHAIKPAWQVVTDKKTLSLYSTKNLGNTNLARNQIPSNTAKRKRLPFDEHASFNKAKKSKPFYPLESLWQAKNEKIVTQFSQIKIDDNITEIIIGLQQKLPLRKSLGEYAATVQNNRAVTIITRNLQTLELTHPEKFALLKKAKNLLKKSAKFYDKASLSVKKSEINLGIHCIESSLKNLASFSSKASTESIPSINKTEHLATLIGTVGNISSKNRVAYYTRHANNFLFGRPLAKEDRKDEPRQNGLKKYPFKGL</sequence>
<dbReference type="AlphaFoldDB" id="A0A370CIF3"/>
<reference evidence="2 3" key="1">
    <citation type="journal article" date="2017" name="Int. J. Syst. Evol. Microbiol.">
        <title>Aquarickettsiella crustaci n. gen. n. sp. (Gammaproteobacteria: Legionellales: Coxiellaceae); a bacterial pathogen of the freshwater crustacean: Gammarus fossarum (Malacostraca: Amphipoda).</title>
        <authorList>
            <person name="Bojko J."/>
            <person name="Dunn A.M."/>
            <person name="Stebbing P.D."/>
            <person name="Van Aerle R."/>
            <person name="Bacela-Spychalska K."/>
            <person name="Bean T.P."/>
            <person name="Stentiford G.D."/>
        </authorList>
    </citation>
    <scope>NUCLEOTIDE SEQUENCE [LARGE SCALE GENOMIC DNA]</scope>
    <source>
        <strain evidence="2">RA15029</strain>
    </source>
</reference>
<comment type="caution">
    <text evidence="2">The sequence shown here is derived from an EMBL/GenBank/DDBJ whole genome shotgun (WGS) entry which is preliminary data.</text>
</comment>
<feature type="region of interest" description="Disordered" evidence="1">
    <location>
        <begin position="290"/>
        <end position="310"/>
    </location>
</feature>
<reference evidence="2 3" key="2">
    <citation type="journal article" date="2018" name="J. Invertebr. Pathol.">
        <title>'Candidatus Aquirickettsiella gammari' (Gammaproteobacteria: Legionellales: Coxiellaceae): A bacterial pathogen of the freshwater crustacean Gammarus fossarum (Malacostraca: Amphipoda).</title>
        <authorList>
            <person name="Bojko J."/>
            <person name="Dunn A.M."/>
            <person name="Stebbing P.D."/>
            <person name="van Aerle R."/>
            <person name="Bacela-Spychalska K."/>
            <person name="Bean T.P."/>
            <person name="Urrutia A."/>
            <person name="Stentiford G.D."/>
        </authorList>
    </citation>
    <scope>NUCLEOTIDE SEQUENCE [LARGE SCALE GENOMIC DNA]</scope>
    <source>
        <strain evidence="2">RA15029</strain>
    </source>
</reference>